<feature type="transmembrane region" description="Helical" evidence="1">
    <location>
        <begin position="192"/>
        <end position="214"/>
    </location>
</feature>
<proteinExistence type="predicted"/>
<feature type="transmembrane region" description="Helical" evidence="1">
    <location>
        <begin position="221"/>
        <end position="241"/>
    </location>
</feature>
<dbReference type="RefSeq" id="WP_138400002.1">
    <property type="nucleotide sequence ID" value="NZ_JBAFVI010000004.1"/>
</dbReference>
<keyword evidence="3" id="KW-0012">Acyltransferase</keyword>
<dbReference type="GO" id="GO:0016020">
    <property type="term" value="C:membrane"/>
    <property type="evidence" value="ECO:0007669"/>
    <property type="project" value="TreeGrafter"/>
</dbReference>
<keyword evidence="3" id="KW-0808">Transferase</keyword>
<dbReference type="GeneID" id="95774469"/>
<feature type="transmembrane region" description="Helical" evidence="1">
    <location>
        <begin position="312"/>
        <end position="333"/>
    </location>
</feature>
<feature type="transmembrane region" description="Helical" evidence="1">
    <location>
        <begin position="274"/>
        <end position="292"/>
    </location>
</feature>
<keyword evidence="1" id="KW-0812">Transmembrane</keyword>
<dbReference type="PANTHER" id="PTHR23028">
    <property type="entry name" value="ACETYLTRANSFERASE"/>
    <property type="match status" value="1"/>
</dbReference>
<dbReference type="EMBL" id="VAUP01000028">
    <property type="protein sequence ID" value="TLX42642.1"/>
    <property type="molecule type" value="Genomic_DNA"/>
</dbReference>
<feature type="transmembrane region" description="Helical" evidence="1">
    <location>
        <begin position="247"/>
        <end position="267"/>
    </location>
</feature>
<reference evidence="3 4" key="1">
    <citation type="submission" date="2019-05" db="EMBL/GenBank/DDBJ databases">
        <authorList>
            <person name="Zhou X."/>
        </authorList>
    </citation>
    <scope>NUCLEOTIDE SEQUENCE [LARGE SCALE GENOMIC DNA]</scope>
    <source>
        <strain evidence="3 4">DSM 432</strain>
    </source>
</reference>
<dbReference type="Proteomes" id="UP000305131">
    <property type="component" value="Unassembled WGS sequence"/>
</dbReference>
<feature type="transmembrane region" description="Helical" evidence="1">
    <location>
        <begin position="88"/>
        <end position="110"/>
    </location>
</feature>
<dbReference type="OrthoDB" id="9767863at2"/>
<feature type="transmembrane region" description="Helical" evidence="1">
    <location>
        <begin position="168"/>
        <end position="186"/>
    </location>
</feature>
<organism evidence="3 4">
    <name type="scientific">Xanthobacter autotrophicus</name>
    <dbReference type="NCBI Taxonomy" id="280"/>
    <lineage>
        <taxon>Bacteria</taxon>
        <taxon>Pseudomonadati</taxon>
        <taxon>Pseudomonadota</taxon>
        <taxon>Alphaproteobacteria</taxon>
        <taxon>Hyphomicrobiales</taxon>
        <taxon>Xanthobacteraceae</taxon>
        <taxon>Xanthobacter</taxon>
    </lineage>
</organism>
<feature type="transmembrane region" description="Helical" evidence="1">
    <location>
        <begin position="136"/>
        <end position="161"/>
    </location>
</feature>
<evidence type="ECO:0000313" key="4">
    <source>
        <dbReference type="Proteomes" id="UP000305131"/>
    </source>
</evidence>
<accession>A0A6C1KEP0</accession>
<dbReference type="AlphaFoldDB" id="A0A6C1KEP0"/>
<evidence type="ECO:0000313" key="3">
    <source>
        <dbReference type="EMBL" id="TLX42642.1"/>
    </source>
</evidence>
<dbReference type="PANTHER" id="PTHR23028:SF131">
    <property type="entry name" value="BLR2367 PROTEIN"/>
    <property type="match status" value="1"/>
</dbReference>
<dbReference type="InterPro" id="IPR050879">
    <property type="entry name" value="Acyltransferase_3"/>
</dbReference>
<dbReference type="GO" id="GO:0016747">
    <property type="term" value="F:acyltransferase activity, transferring groups other than amino-acyl groups"/>
    <property type="evidence" value="ECO:0007669"/>
    <property type="project" value="InterPro"/>
</dbReference>
<feature type="domain" description="Acyltransferase 3" evidence="2">
    <location>
        <begin position="9"/>
        <end position="329"/>
    </location>
</feature>
<keyword evidence="1" id="KW-1133">Transmembrane helix</keyword>
<comment type="caution">
    <text evidence="3">The sequence shown here is derived from an EMBL/GenBank/DDBJ whole genome shotgun (WGS) entry which is preliminary data.</text>
</comment>
<sequence>MKLTYLVNVQILRFFAAALVVFAHVGVEVGNVAARTGRAFEEIGLIDWGLGVDIFFVISGFIMYYMMHDRFGAPGAPADFLRRRLIRIVPLYWICTTLMLASLLAAPQLINNNGLDLKHIVASYTFIPWPRADGELFPILSLGWTLNYEMLFYALFAVALLLPRRAGLAALGAMFILLIAAALLAPDRFFLLKFWGNPIIGEFLLGTCVAALFLNGRRLSGAVALGLVVAGIALALAFFQTAAYEHVWRLVTGGIPAALIVAAAVLGPALRENGLARALALGGDASYALYLTHPFTIKLFGVAGAKVGLPLVAIYAIGFALTVLVSVGVHLWVEKPIGQWLVRKTSSPKRAVRAAS</sequence>
<gene>
    <name evidence="3" type="ORF">FBQ73_13490</name>
</gene>
<protein>
    <submittedName>
        <fullName evidence="3">Acyltransferase</fullName>
    </submittedName>
</protein>
<dbReference type="GO" id="GO:0000271">
    <property type="term" value="P:polysaccharide biosynthetic process"/>
    <property type="evidence" value="ECO:0007669"/>
    <property type="project" value="TreeGrafter"/>
</dbReference>
<evidence type="ECO:0000259" key="2">
    <source>
        <dbReference type="Pfam" id="PF01757"/>
    </source>
</evidence>
<dbReference type="Pfam" id="PF01757">
    <property type="entry name" value="Acyl_transf_3"/>
    <property type="match status" value="1"/>
</dbReference>
<keyword evidence="1" id="KW-0472">Membrane</keyword>
<feature type="transmembrane region" description="Helical" evidence="1">
    <location>
        <begin position="45"/>
        <end position="67"/>
    </location>
</feature>
<evidence type="ECO:0000256" key="1">
    <source>
        <dbReference type="SAM" id="Phobius"/>
    </source>
</evidence>
<name>A0A6C1KEP0_XANAU</name>
<dbReference type="InterPro" id="IPR002656">
    <property type="entry name" value="Acyl_transf_3_dom"/>
</dbReference>
<feature type="transmembrane region" description="Helical" evidence="1">
    <location>
        <begin position="12"/>
        <end position="33"/>
    </location>
</feature>